<evidence type="ECO:0000313" key="3">
    <source>
        <dbReference type="Proteomes" id="UP001497453"/>
    </source>
</evidence>
<dbReference type="SUPFAM" id="SSF53335">
    <property type="entry name" value="S-adenosyl-L-methionine-dependent methyltransferases"/>
    <property type="match status" value="1"/>
</dbReference>
<dbReference type="CDD" id="cd02440">
    <property type="entry name" value="AdoMet_MTases"/>
    <property type="match status" value="1"/>
</dbReference>
<evidence type="ECO:0000313" key="2">
    <source>
        <dbReference type="EMBL" id="CAL1694318.1"/>
    </source>
</evidence>
<evidence type="ECO:0000256" key="1">
    <source>
        <dbReference type="SAM" id="MobiDB-lite"/>
    </source>
</evidence>
<dbReference type="Gene3D" id="3.40.50.150">
    <property type="entry name" value="Vaccinia Virus protein VP39"/>
    <property type="match status" value="1"/>
</dbReference>
<dbReference type="PANTHER" id="PTHR43591">
    <property type="entry name" value="METHYLTRANSFERASE"/>
    <property type="match status" value="1"/>
</dbReference>
<proteinExistence type="predicted"/>
<sequence length="376" mass="42507">MLSSCCGIMLAQSMRDTLDDNSDTCSIMSGSTLSRFPPSNASSATSDWEMRTPSPEPSVYSMTTSMREAAYRELHGRNVNSYSDVYSLPADDQELQRLDHQHEMFKATMGKYPPPLPVILAEQPGIQKLAVDLGCGSGSWILDVARDFPHCSCVAIDLVPMQNLDMPPNCRSEVDDINLGLDHYLSTFDVVHARLICTGIKDYAGLVNHMALALRPGGLLDLTEYNFIIHDANRKPIVITDDDVLNMRGPWLPRWMKLAQRAIRHRGGEVDAADHLYMWVSHHGAFQDVVHRQFWYQASPWNRHNDAESRRQNEIATTMREDMLEFLKSGRPLLLGAGIPEDIVNIIEERARAELNEARTPLYILIENIYAIRRNN</sequence>
<protein>
    <recommendedName>
        <fullName evidence="4">S-adenosyl-L-methionine-dependent methyltransferase</fullName>
    </recommendedName>
</protein>
<dbReference type="InterPro" id="IPR029063">
    <property type="entry name" value="SAM-dependent_MTases_sf"/>
</dbReference>
<dbReference type="PANTHER" id="PTHR43591:SF24">
    <property type="entry name" value="2-METHOXY-6-POLYPRENYL-1,4-BENZOQUINOL METHYLASE, MITOCHONDRIAL"/>
    <property type="match status" value="1"/>
</dbReference>
<organism evidence="2 3">
    <name type="scientific">Somion occarium</name>
    <dbReference type="NCBI Taxonomy" id="3059160"/>
    <lineage>
        <taxon>Eukaryota</taxon>
        <taxon>Fungi</taxon>
        <taxon>Dikarya</taxon>
        <taxon>Basidiomycota</taxon>
        <taxon>Agaricomycotina</taxon>
        <taxon>Agaricomycetes</taxon>
        <taxon>Polyporales</taxon>
        <taxon>Cerrenaceae</taxon>
        <taxon>Somion</taxon>
    </lineage>
</organism>
<accession>A0ABP1CHZ6</accession>
<name>A0ABP1CHZ6_9APHY</name>
<keyword evidence="3" id="KW-1185">Reference proteome</keyword>
<evidence type="ECO:0008006" key="4">
    <source>
        <dbReference type="Google" id="ProtNLM"/>
    </source>
</evidence>
<dbReference type="EMBL" id="OZ037944">
    <property type="protein sequence ID" value="CAL1694318.1"/>
    <property type="molecule type" value="Genomic_DNA"/>
</dbReference>
<gene>
    <name evidence="2" type="ORF">GFSPODELE1_LOCUS249</name>
</gene>
<dbReference type="Pfam" id="PF13489">
    <property type="entry name" value="Methyltransf_23"/>
    <property type="match status" value="1"/>
</dbReference>
<feature type="region of interest" description="Disordered" evidence="1">
    <location>
        <begin position="35"/>
        <end position="57"/>
    </location>
</feature>
<reference evidence="3" key="1">
    <citation type="submission" date="2024-04" db="EMBL/GenBank/DDBJ databases">
        <authorList>
            <person name="Shaw F."/>
            <person name="Minotto A."/>
        </authorList>
    </citation>
    <scope>NUCLEOTIDE SEQUENCE [LARGE SCALE GENOMIC DNA]</scope>
</reference>
<dbReference type="Proteomes" id="UP001497453">
    <property type="component" value="Chromosome 1"/>
</dbReference>
<feature type="compositionally biased region" description="Polar residues" evidence="1">
    <location>
        <begin position="35"/>
        <end position="46"/>
    </location>
</feature>